<name>A0A1R0KY36_9PSEU</name>
<reference evidence="2 3" key="1">
    <citation type="submission" date="2016-01" db="EMBL/GenBank/DDBJ databases">
        <title>Amycolatopsis coloradensis genome sequencing and assembly.</title>
        <authorList>
            <person name="Mayilraj S."/>
        </authorList>
    </citation>
    <scope>NUCLEOTIDE SEQUENCE [LARGE SCALE GENOMIC DNA]</scope>
    <source>
        <strain evidence="2 3">DSM 44225</strain>
    </source>
</reference>
<comment type="caution">
    <text evidence="2">The sequence shown here is derived from an EMBL/GenBank/DDBJ whole genome shotgun (WGS) entry which is preliminary data.</text>
</comment>
<organism evidence="2 3">
    <name type="scientific">Amycolatopsis coloradensis</name>
    <dbReference type="NCBI Taxonomy" id="76021"/>
    <lineage>
        <taxon>Bacteria</taxon>
        <taxon>Bacillati</taxon>
        <taxon>Actinomycetota</taxon>
        <taxon>Actinomycetes</taxon>
        <taxon>Pseudonocardiales</taxon>
        <taxon>Pseudonocardiaceae</taxon>
        <taxon>Amycolatopsis</taxon>
    </lineage>
</organism>
<dbReference type="AlphaFoldDB" id="A0A1R0KY36"/>
<gene>
    <name evidence="2" type="ORF">BS329_07275</name>
</gene>
<keyword evidence="3" id="KW-1185">Reference proteome</keyword>
<evidence type="ECO:0000313" key="3">
    <source>
        <dbReference type="Proteomes" id="UP000187486"/>
    </source>
</evidence>
<protein>
    <submittedName>
        <fullName evidence="2">Uncharacterized protein</fullName>
    </submittedName>
</protein>
<dbReference type="EMBL" id="MQUQ01000004">
    <property type="protein sequence ID" value="OLZ54342.1"/>
    <property type="molecule type" value="Genomic_DNA"/>
</dbReference>
<dbReference type="Proteomes" id="UP000187486">
    <property type="component" value="Unassembled WGS sequence"/>
</dbReference>
<feature type="region of interest" description="Disordered" evidence="1">
    <location>
        <begin position="1"/>
        <end position="59"/>
    </location>
</feature>
<evidence type="ECO:0000313" key="2">
    <source>
        <dbReference type="EMBL" id="OLZ54342.1"/>
    </source>
</evidence>
<evidence type="ECO:0000256" key="1">
    <source>
        <dbReference type="SAM" id="MobiDB-lite"/>
    </source>
</evidence>
<accession>A0A1R0KY36</accession>
<proteinExistence type="predicted"/>
<sequence>MLYNRYETTGPGGLDFRRTVASLGPSRSPSRTARPLRSTGRVSRRPAVIRWSRGAERRR</sequence>